<dbReference type="InterPro" id="IPR004201">
    <property type="entry name" value="Cdc48_dom2"/>
</dbReference>
<feature type="non-terminal residue" evidence="5">
    <location>
        <position position="244"/>
    </location>
</feature>
<dbReference type="EMBL" id="BART01029060">
    <property type="protein sequence ID" value="GAG96607.1"/>
    <property type="molecule type" value="Genomic_DNA"/>
</dbReference>
<comment type="caution">
    <text evidence="5">The sequence shown here is derived from an EMBL/GenBank/DDBJ whole genome shotgun (WGS) entry which is preliminary data.</text>
</comment>
<dbReference type="InterPro" id="IPR029067">
    <property type="entry name" value="CDC48_domain_2-like_sf"/>
</dbReference>
<keyword evidence="2" id="KW-0067">ATP-binding</keyword>
<name>X1CUH0_9ZZZZ</name>
<reference evidence="5" key="1">
    <citation type="journal article" date="2014" name="Front. Microbiol.">
        <title>High frequency of phylogenetically diverse reductive dehalogenase-homologous genes in deep subseafloor sedimentary metagenomes.</title>
        <authorList>
            <person name="Kawai M."/>
            <person name="Futagami T."/>
            <person name="Toyoda A."/>
            <person name="Takaki Y."/>
            <person name="Nishi S."/>
            <person name="Hori S."/>
            <person name="Arai W."/>
            <person name="Tsubouchi T."/>
            <person name="Morono Y."/>
            <person name="Uchiyama I."/>
            <person name="Ito T."/>
            <person name="Fujiyama A."/>
            <person name="Inagaki F."/>
            <person name="Takami H."/>
        </authorList>
    </citation>
    <scope>NUCLEOTIDE SEQUENCE</scope>
    <source>
        <strain evidence="5">Expedition CK06-06</strain>
    </source>
</reference>
<organism evidence="5">
    <name type="scientific">marine sediment metagenome</name>
    <dbReference type="NCBI Taxonomy" id="412755"/>
    <lineage>
        <taxon>unclassified sequences</taxon>
        <taxon>metagenomes</taxon>
        <taxon>ecological metagenomes</taxon>
    </lineage>
</organism>
<evidence type="ECO:0000313" key="5">
    <source>
        <dbReference type="EMBL" id="GAG96607.1"/>
    </source>
</evidence>
<gene>
    <name evidence="5" type="ORF">S01H4_51081</name>
</gene>
<evidence type="ECO:0000259" key="3">
    <source>
        <dbReference type="SMART" id="SM01072"/>
    </source>
</evidence>
<evidence type="ECO:0000259" key="4">
    <source>
        <dbReference type="SMART" id="SM01073"/>
    </source>
</evidence>
<dbReference type="Pfam" id="PF02359">
    <property type="entry name" value="CDC48_N"/>
    <property type="match status" value="1"/>
</dbReference>
<dbReference type="InterPro" id="IPR003338">
    <property type="entry name" value="CDC4_N-term_subdom"/>
</dbReference>
<dbReference type="InterPro" id="IPR009010">
    <property type="entry name" value="Asp_de-COase-like_dom_sf"/>
</dbReference>
<protein>
    <recommendedName>
        <fullName evidence="6">CDC48 N-terminal subdomain domain-containing protein</fullName>
    </recommendedName>
</protein>
<dbReference type="SUPFAM" id="SSF54585">
    <property type="entry name" value="Cdc48 domain 2-like"/>
    <property type="match status" value="1"/>
</dbReference>
<dbReference type="SUPFAM" id="SSF50692">
    <property type="entry name" value="ADC-like"/>
    <property type="match status" value="1"/>
</dbReference>
<dbReference type="SMART" id="SM01073">
    <property type="entry name" value="CDC48_N"/>
    <property type="match status" value="1"/>
</dbReference>
<feature type="domain" description="CDC48 N-terminal subdomain" evidence="4">
    <location>
        <begin position="9"/>
        <end position="93"/>
    </location>
</feature>
<dbReference type="GO" id="GO:0005524">
    <property type="term" value="F:ATP binding"/>
    <property type="evidence" value="ECO:0007669"/>
    <property type="project" value="UniProtKB-KW"/>
</dbReference>
<accession>X1CUH0</accession>
<dbReference type="Gene3D" id="3.10.330.10">
    <property type="match status" value="1"/>
</dbReference>
<dbReference type="Gene3D" id="2.40.40.20">
    <property type="match status" value="1"/>
</dbReference>
<evidence type="ECO:0008006" key="6">
    <source>
        <dbReference type="Google" id="ProtNLM"/>
    </source>
</evidence>
<dbReference type="AlphaFoldDB" id="X1CUH0"/>
<evidence type="ECO:0000256" key="2">
    <source>
        <dbReference type="ARBA" id="ARBA00022840"/>
    </source>
</evidence>
<feature type="domain" description="CDC48" evidence="3">
    <location>
        <begin position="111"/>
        <end position="174"/>
    </location>
</feature>
<sequence>MKKRVDFIKLRVQEARKRDIGHNTIRIDQNSMNKLNIQTGDVIEIVGEKQSAGIAWPSYPQDADLGIVRIDSRLQKNTGTRVDDLLEVRKVKAEIAQSIRLAPDFIRLPTNLRRFETFVKRKLGGLPVALHDYICISLSTERDICFKVINLKPKGICVIKPGTVLTIDESKIFEKILSIINSLFEEQDVHKITIQRKYLPEIFSSEMLDISKNDGFPTLKSFLLEYLMEHGITVKFSIHDLKFK</sequence>
<evidence type="ECO:0000256" key="1">
    <source>
        <dbReference type="ARBA" id="ARBA00022741"/>
    </source>
</evidence>
<proteinExistence type="predicted"/>
<dbReference type="SMART" id="SM01072">
    <property type="entry name" value="CDC48_2"/>
    <property type="match status" value="1"/>
</dbReference>
<keyword evidence="1" id="KW-0547">Nucleotide-binding</keyword>
<dbReference type="FunFam" id="2.40.40.20:FF:000007">
    <property type="entry name" value="AAA family ATPase"/>
    <property type="match status" value="1"/>
</dbReference>